<name>A0A6M8G6F7_9GAMM</name>
<gene>
    <name evidence="1" type="ORF">HNE05_14665</name>
</gene>
<organism evidence="1 2">
    <name type="scientific">Aquipseudomonas campi</name>
    <dbReference type="NCBI Taxonomy" id="2731681"/>
    <lineage>
        <taxon>Bacteria</taxon>
        <taxon>Pseudomonadati</taxon>
        <taxon>Pseudomonadota</taxon>
        <taxon>Gammaproteobacteria</taxon>
        <taxon>Pseudomonadales</taxon>
        <taxon>Pseudomonadaceae</taxon>
        <taxon>Aquipseudomonas</taxon>
    </lineage>
</organism>
<reference evidence="1" key="1">
    <citation type="submission" date="2020-07" db="EMBL/GenBank/DDBJ databases">
        <title>Nitrate ammonifying Pseudomonas campi sp. nov. isolated from German agricultural grassland.</title>
        <authorList>
            <person name="Timsy T."/>
            <person name="Ulrich A."/>
            <person name="Spanner T."/>
            <person name="Foesel B."/>
            <person name="Kolb S."/>
            <person name="Horn M.A."/>
            <person name="Behrendt U."/>
        </authorList>
    </citation>
    <scope>NUCLEOTIDE SEQUENCE</scope>
    <source>
        <strain evidence="1">S1-A32-2</strain>
    </source>
</reference>
<evidence type="ECO:0000313" key="2">
    <source>
        <dbReference type="Proteomes" id="UP000501379"/>
    </source>
</evidence>
<dbReference type="InterPro" id="IPR007420">
    <property type="entry name" value="DUF465"/>
</dbReference>
<evidence type="ECO:0000313" key="1">
    <source>
        <dbReference type="EMBL" id="QKE64535.1"/>
    </source>
</evidence>
<accession>A0A6M8G6F7</accession>
<dbReference type="AlphaFoldDB" id="A0A6M8G6F7"/>
<dbReference type="EMBL" id="CP053697">
    <property type="protein sequence ID" value="QKE64535.1"/>
    <property type="molecule type" value="Genomic_DNA"/>
</dbReference>
<dbReference type="Pfam" id="PF04325">
    <property type="entry name" value="DUF465"/>
    <property type="match status" value="1"/>
</dbReference>
<keyword evidence="2" id="KW-1185">Reference proteome</keyword>
<protein>
    <submittedName>
        <fullName evidence="1">YdcH family protein</fullName>
    </submittedName>
</protein>
<proteinExistence type="predicted"/>
<sequence>MPLEHHPLTREFPEYRQKLQTLHASDPHFAQMAQNYESLDKRIYEAEDGRQAVDALALQALKSERVLLKDQIAERLHKANGKSS</sequence>
<dbReference type="RefSeq" id="WP_173209537.1">
    <property type="nucleotide sequence ID" value="NZ_CP053697.2"/>
</dbReference>
<dbReference type="Gene3D" id="6.10.280.50">
    <property type="match status" value="1"/>
</dbReference>
<dbReference type="InterPro" id="IPR038444">
    <property type="entry name" value="DUF465_sf"/>
</dbReference>
<dbReference type="Proteomes" id="UP000501379">
    <property type="component" value="Chromosome"/>
</dbReference>
<dbReference type="KEGG" id="pcam:HNE05_14665"/>